<proteinExistence type="predicted"/>
<dbReference type="RefSeq" id="WP_122186549.1">
    <property type="nucleotide sequence ID" value="NZ_RFFH01000001.1"/>
</dbReference>
<reference evidence="3 4" key="1">
    <citation type="submission" date="2018-10" db="EMBL/GenBank/DDBJ databases">
        <title>Isolation from cow dung.</title>
        <authorList>
            <person name="Ling L."/>
        </authorList>
    </citation>
    <scope>NUCLEOTIDE SEQUENCE [LARGE SCALE GENOMIC DNA]</scope>
    <source>
        <strain evidence="3 4">NEAU-LL90</strain>
    </source>
</reference>
<gene>
    <name evidence="3" type="ORF">EBN03_04845</name>
</gene>
<evidence type="ECO:0000259" key="2">
    <source>
        <dbReference type="Pfam" id="PF01565"/>
    </source>
</evidence>
<dbReference type="InterPro" id="IPR016167">
    <property type="entry name" value="FAD-bd_PCMH_sub1"/>
</dbReference>
<evidence type="ECO:0000313" key="3">
    <source>
        <dbReference type="EMBL" id="RMI35572.1"/>
    </source>
</evidence>
<dbReference type="GO" id="GO:0016491">
    <property type="term" value="F:oxidoreductase activity"/>
    <property type="evidence" value="ECO:0007669"/>
    <property type="project" value="UniProtKB-KW"/>
</dbReference>
<keyword evidence="1" id="KW-0560">Oxidoreductase</keyword>
<comment type="caution">
    <text evidence="3">The sequence shown here is derived from an EMBL/GenBank/DDBJ whole genome shotgun (WGS) entry which is preliminary data.</text>
</comment>
<keyword evidence="4" id="KW-1185">Reference proteome</keyword>
<dbReference type="GO" id="GO:0050660">
    <property type="term" value="F:flavin adenine dinucleotide binding"/>
    <property type="evidence" value="ECO:0007669"/>
    <property type="project" value="InterPro"/>
</dbReference>
<dbReference type="Gene3D" id="3.30.43.10">
    <property type="entry name" value="Uridine Diphospho-n-acetylenolpyruvylglucosamine Reductase, domain 2"/>
    <property type="match status" value="1"/>
</dbReference>
<protein>
    <submittedName>
        <fullName evidence="3">FAD-binding protein</fullName>
    </submittedName>
</protein>
<feature type="domain" description="FAD linked oxidase N-terminal" evidence="2">
    <location>
        <begin position="38"/>
        <end position="96"/>
    </location>
</feature>
<sequence>MPHTPLRASMRGRVLLPGADGFDAARTPWNLTVDQPAAAVVYPEDAADVAAVVAHARRAGVSVAAQPNGHGASGNTAGSILVRTRHLDRVEVDPVRRC</sequence>
<dbReference type="AlphaFoldDB" id="A0A3M2LDM2"/>
<dbReference type="OrthoDB" id="545125at2"/>
<evidence type="ECO:0000256" key="1">
    <source>
        <dbReference type="ARBA" id="ARBA00023002"/>
    </source>
</evidence>
<dbReference type="EMBL" id="RFFH01000001">
    <property type="protein sequence ID" value="RMI35572.1"/>
    <property type="molecule type" value="Genomic_DNA"/>
</dbReference>
<dbReference type="SUPFAM" id="SSF56176">
    <property type="entry name" value="FAD-binding/transporter-associated domain-like"/>
    <property type="match status" value="1"/>
</dbReference>
<name>A0A3M2LDM2_9NOCA</name>
<evidence type="ECO:0000313" key="4">
    <source>
        <dbReference type="Proteomes" id="UP000279275"/>
    </source>
</evidence>
<accession>A0A3M2LDM2</accession>
<dbReference type="Pfam" id="PF01565">
    <property type="entry name" value="FAD_binding_4"/>
    <property type="match status" value="1"/>
</dbReference>
<dbReference type="InterPro" id="IPR036318">
    <property type="entry name" value="FAD-bd_PCMH-like_sf"/>
</dbReference>
<organism evidence="3 4">
    <name type="scientific">Nocardia stercoris</name>
    <dbReference type="NCBI Taxonomy" id="2483361"/>
    <lineage>
        <taxon>Bacteria</taxon>
        <taxon>Bacillati</taxon>
        <taxon>Actinomycetota</taxon>
        <taxon>Actinomycetes</taxon>
        <taxon>Mycobacteriales</taxon>
        <taxon>Nocardiaceae</taxon>
        <taxon>Nocardia</taxon>
    </lineage>
</organism>
<dbReference type="Proteomes" id="UP000279275">
    <property type="component" value="Unassembled WGS sequence"/>
</dbReference>
<dbReference type="InterPro" id="IPR006094">
    <property type="entry name" value="Oxid_FAD_bind_N"/>
</dbReference>